<keyword evidence="1" id="KW-1133">Transmembrane helix</keyword>
<gene>
    <name evidence="3" type="primary">nad6</name>
</gene>
<feature type="transmembrane region" description="Helical" evidence="1">
    <location>
        <begin position="46"/>
        <end position="72"/>
    </location>
</feature>
<sequence length="161" mass="18170">MMKTILMLLVINASVTPSVTHPISLGAILMIQTMLTCGYTRVIFNSAWIPATIFLVVIGGLMILFTYVTSICSNKKFLLKNITSMQYVTTMVMILFILFSEMVTTPSDSLSLKDLFNMEFLKLFLPLNMGSSNFMFIYLLIMLVIMISILPLSKGPLRKKY</sequence>
<feature type="transmembrane region" description="Helical" evidence="1">
    <location>
        <begin position="123"/>
        <end position="150"/>
    </location>
</feature>
<dbReference type="EMBL" id="MG989217">
    <property type="protein sequence ID" value="AWU48814.1"/>
    <property type="molecule type" value="Genomic_DNA"/>
</dbReference>
<proteinExistence type="predicted"/>
<evidence type="ECO:0000313" key="3">
    <source>
        <dbReference type="EMBL" id="AWU48814.1"/>
    </source>
</evidence>
<keyword evidence="1" id="KW-0812">Transmembrane</keyword>
<evidence type="ECO:0000256" key="2">
    <source>
        <dbReference type="SAM" id="SignalP"/>
    </source>
</evidence>
<accession>A0A344A223</accession>
<feature type="transmembrane region" description="Helical" evidence="1">
    <location>
        <begin position="84"/>
        <end position="103"/>
    </location>
</feature>
<keyword evidence="1" id="KW-0472">Membrane</keyword>
<dbReference type="AlphaFoldDB" id="A0A344A223"/>
<protein>
    <submittedName>
        <fullName evidence="3">NADH dehydrogenase subunit 6</fullName>
    </submittedName>
</protein>
<feature type="signal peptide" evidence="2">
    <location>
        <begin position="1"/>
        <end position="20"/>
    </location>
</feature>
<keyword evidence="3" id="KW-0496">Mitochondrion</keyword>
<geneLocation type="mitochondrion" evidence="3"/>
<keyword evidence="2" id="KW-0732">Signal</keyword>
<organism evidence="3">
    <name type="scientific">Acizzia uncatoides</name>
    <name type="common">Acacia psyllid</name>
    <dbReference type="NCBI Taxonomy" id="121830"/>
    <lineage>
        <taxon>Eukaryota</taxon>
        <taxon>Metazoa</taxon>
        <taxon>Ecdysozoa</taxon>
        <taxon>Arthropoda</taxon>
        <taxon>Hexapoda</taxon>
        <taxon>Insecta</taxon>
        <taxon>Pterygota</taxon>
        <taxon>Neoptera</taxon>
        <taxon>Paraneoptera</taxon>
        <taxon>Hemiptera</taxon>
        <taxon>Sternorrhyncha</taxon>
        <taxon>Psylloidea</taxon>
        <taxon>Psyllidae</taxon>
        <taxon>Acizziinae</taxon>
        <taxon>Acizzia</taxon>
    </lineage>
</organism>
<feature type="chain" id="PRO_5017063104" evidence="2">
    <location>
        <begin position="21"/>
        <end position="161"/>
    </location>
</feature>
<name>A0A344A223_ACIUN</name>
<reference evidence="3" key="1">
    <citation type="submission" date="2018-02" db="EMBL/GenBank/DDBJ databases">
        <title>Resolving the psyllid tree of life: Phylogenomic analysis of the superfamily Psylloidea (Hemiptera).</title>
        <authorList>
            <person name="Percy D.M."/>
            <person name="Sveinsson S."/>
            <person name="Lemmon A.R."/>
            <person name="Lemmon E.M."/>
            <person name="Ouvrard D."/>
            <person name="Burckhardt D."/>
        </authorList>
    </citation>
    <scope>NUCLEOTIDE SEQUENCE</scope>
    <source>
        <strain evidence="3">DP1.ctg007_circ</strain>
    </source>
</reference>
<evidence type="ECO:0000256" key="1">
    <source>
        <dbReference type="SAM" id="Phobius"/>
    </source>
</evidence>